<dbReference type="Gene3D" id="3.40.50.300">
    <property type="entry name" value="P-loop containing nucleotide triphosphate hydrolases"/>
    <property type="match status" value="1"/>
</dbReference>
<comment type="similarity">
    <text evidence="1">Belongs to the zeta toxin family.</text>
</comment>
<dbReference type="EMBL" id="JBHTEF010000002">
    <property type="protein sequence ID" value="MFC7582288.1"/>
    <property type="molecule type" value="Genomic_DNA"/>
</dbReference>
<dbReference type="InterPro" id="IPR027417">
    <property type="entry name" value="P-loop_NTPase"/>
</dbReference>
<accession>A0ABW2SSK3</accession>
<reference evidence="10" key="1">
    <citation type="journal article" date="2019" name="Int. J. Syst. Evol. Microbiol.">
        <title>The Global Catalogue of Microorganisms (GCM) 10K type strain sequencing project: providing services to taxonomists for standard genome sequencing and annotation.</title>
        <authorList>
            <consortium name="The Broad Institute Genomics Platform"/>
            <consortium name="The Broad Institute Genome Sequencing Center for Infectious Disease"/>
            <person name="Wu L."/>
            <person name="Ma J."/>
        </authorList>
    </citation>
    <scope>NUCLEOTIDE SEQUENCE [LARGE SCALE GENOMIC DNA]</scope>
    <source>
        <strain evidence="10">CCUG 56698</strain>
    </source>
</reference>
<evidence type="ECO:0000313" key="9">
    <source>
        <dbReference type="EMBL" id="MFC7582288.1"/>
    </source>
</evidence>
<sequence>MSGKLDPQVLRERFGRYVVPDYVEPQRGGAGAVVSGPPRFVSVGGQPGAGKGGVLSDVQRSLPGAVIINGDELRRFHPDYARLMREEPLRMPEVTSPASGAWVGMATAYLRGQRISAVVETTLRDAAMLGGEFEAFKAVGYKTELRVVAVPLEVSRAGILSRYIEQVERSGTGRWTPGAAHDMAAANVRGTVHDLVASGVVDRVVVQNREGRVFHDAVVSAGGREFGEVAALAVDEARDVRSLSVEQARSWVEYTTDALHARAWLGEVDADVMRVVDRLATRDAAAVVVQAWPGDVARQREALARLARAEGVVRAARFPDASEAGGRTPGLTTAQRAATRKHLGEEIDRRLAERHQRPDGGGEVPYRERGRGR</sequence>
<proteinExistence type="inferred from homology"/>
<dbReference type="RefSeq" id="WP_380976455.1">
    <property type="nucleotide sequence ID" value="NZ_JBHTEF010000002.1"/>
</dbReference>
<dbReference type="SUPFAM" id="SSF52540">
    <property type="entry name" value="P-loop containing nucleoside triphosphate hydrolases"/>
    <property type="match status" value="1"/>
</dbReference>
<feature type="region of interest" description="Disordered" evidence="7">
    <location>
        <begin position="345"/>
        <end position="373"/>
    </location>
</feature>
<name>A0ABW2SSK3_9ACTO</name>
<comment type="catalytic activity">
    <reaction evidence="6">
        <text>UDP-N-acetyl-alpha-D-glucosamine + ATP = UDP-N-acetyl-alpha-D-glucosamine 3'-phosphate + ADP + H(+)</text>
        <dbReference type="Rhea" id="RHEA:32671"/>
        <dbReference type="ChEBI" id="CHEBI:15378"/>
        <dbReference type="ChEBI" id="CHEBI:30616"/>
        <dbReference type="ChEBI" id="CHEBI:57705"/>
        <dbReference type="ChEBI" id="CHEBI:64353"/>
        <dbReference type="ChEBI" id="CHEBI:456216"/>
        <dbReference type="EC" id="2.7.1.176"/>
    </reaction>
</comment>
<evidence type="ECO:0000259" key="8">
    <source>
        <dbReference type="Pfam" id="PF06414"/>
    </source>
</evidence>
<evidence type="ECO:0000256" key="1">
    <source>
        <dbReference type="ARBA" id="ARBA00009104"/>
    </source>
</evidence>
<evidence type="ECO:0000256" key="6">
    <source>
        <dbReference type="ARBA" id="ARBA00048178"/>
    </source>
</evidence>
<evidence type="ECO:0000256" key="2">
    <source>
        <dbReference type="ARBA" id="ARBA00011963"/>
    </source>
</evidence>
<keyword evidence="4" id="KW-0067">ATP-binding</keyword>
<evidence type="ECO:0000313" key="10">
    <source>
        <dbReference type="Proteomes" id="UP001596527"/>
    </source>
</evidence>
<evidence type="ECO:0000256" key="4">
    <source>
        <dbReference type="ARBA" id="ARBA00022840"/>
    </source>
</evidence>
<protein>
    <recommendedName>
        <fullName evidence="5">UDP-N-acetylglucosamine kinase</fullName>
        <ecNumber evidence="2">2.7.1.176</ecNumber>
    </recommendedName>
    <alternativeName>
        <fullName evidence="5">UDP-N-acetylglucosamine kinase</fullName>
    </alternativeName>
</protein>
<gene>
    <name evidence="9" type="ORF">ACFQWG_13950</name>
</gene>
<keyword evidence="10" id="KW-1185">Reference proteome</keyword>
<evidence type="ECO:0000256" key="7">
    <source>
        <dbReference type="SAM" id="MobiDB-lite"/>
    </source>
</evidence>
<keyword evidence="3" id="KW-0547">Nucleotide-binding</keyword>
<feature type="domain" description="Zeta toxin" evidence="8">
    <location>
        <begin position="38"/>
        <end position="216"/>
    </location>
</feature>
<evidence type="ECO:0000256" key="3">
    <source>
        <dbReference type="ARBA" id="ARBA00022741"/>
    </source>
</evidence>
<dbReference type="EC" id="2.7.1.176" evidence="2"/>
<evidence type="ECO:0000256" key="5">
    <source>
        <dbReference type="ARBA" id="ARBA00032897"/>
    </source>
</evidence>
<dbReference type="Pfam" id="PF06414">
    <property type="entry name" value="Zeta_toxin"/>
    <property type="match status" value="1"/>
</dbReference>
<dbReference type="Proteomes" id="UP001596527">
    <property type="component" value="Unassembled WGS sequence"/>
</dbReference>
<organism evidence="9 10">
    <name type="scientific">Schaalia naturae</name>
    <dbReference type="NCBI Taxonomy" id="635203"/>
    <lineage>
        <taxon>Bacteria</taxon>
        <taxon>Bacillati</taxon>
        <taxon>Actinomycetota</taxon>
        <taxon>Actinomycetes</taxon>
        <taxon>Actinomycetales</taxon>
        <taxon>Actinomycetaceae</taxon>
        <taxon>Schaalia</taxon>
    </lineage>
</organism>
<comment type="caution">
    <text evidence="9">The sequence shown here is derived from an EMBL/GenBank/DDBJ whole genome shotgun (WGS) entry which is preliminary data.</text>
</comment>
<dbReference type="InterPro" id="IPR010488">
    <property type="entry name" value="Zeta_toxin_domain"/>
</dbReference>